<evidence type="ECO:0000256" key="1">
    <source>
        <dbReference type="SAM" id="Phobius"/>
    </source>
</evidence>
<accession>A0ABR1VIX4</accession>
<protein>
    <submittedName>
        <fullName evidence="2">Uncharacterized protein</fullName>
    </submittedName>
</protein>
<dbReference type="RefSeq" id="XP_066664993.1">
    <property type="nucleotide sequence ID" value="XM_066815703.1"/>
</dbReference>
<evidence type="ECO:0000313" key="3">
    <source>
        <dbReference type="Proteomes" id="UP001433268"/>
    </source>
</evidence>
<keyword evidence="3" id="KW-1185">Reference proteome</keyword>
<sequence>MEVNKHRTFTSPWPGMSRFCLGMAAIAFTSILMARHHRDQTFEPRVSVGEYAFFWAKLIGAFAQAALLVIHGDLFPFEPFGGIFSMSKSTAAISTGPRLSAQG</sequence>
<keyword evidence="1" id="KW-0812">Transmembrane</keyword>
<gene>
    <name evidence="2" type="ORF">PG997_011388</name>
</gene>
<proteinExistence type="predicted"/>
<evidence type="ECO:0000313" key="2">
    <source>
        <dbReference type="EMBL" id="KAK8071185.1"/>
    </source>
</evidence>
<dbReference type="Proteomes" id="UP001433268">
    <property type="component" value="Unassembled WGS sequence"/>
</dbReference>
<keyword evidence="1" id="KW-1133">Transmembrane helix</keyword>
<name>A0ABR1VIX4_9PEZI</name>
<feature type="transmembrane region" description="Helical" evidence="1">
    <location>
        <begin position="54"/>
        <end position="72"/>
    </location>
</feature>
<organism evidence="2 3">
    <name type="scientific">Apiospora hydei</name>
    <dbReference type="NCBI Taxonomy" id="1337664"/>
    <lineage>
        <taxon>Eukaryota</taxon>
        <taxon>Fungi</taxon>
        <taxon>Dikarya</taxon>
        <taxon>Ascomycota</taxon>
        <taxon>Pezizomycotina</taxon>
        <taxon>Sordariomycetes</taxon>
        <taxon>Xylariomycetidae</taxon>
        <taxon>Amphisphaeriales</taxon>
        <taxon>Apiosporaceae</taxon>
        <taxon>Apiospora</taxon>
    </lineage>
</organism>
<feature type="transmembrane region" description="Helical" evidence="1">
    <location>
        <begin position="15"/>
        <end position="34"/>
    </location>
</feature>
<comment type="caution">
    <text evidence="2">The sequence shown here is derived from an EMBL/GenBank/DDBJ whole genome shotgun (WGS) entry which is preliminary data.</text>
</comment>
<reference evidence="2 3" key="1">
    <citation type="submission" date="2023-01" db="EMBL/GenBank/DDBJ databases">
        <title>Analysis of 21 Apiospora genomes using comparative genomics revels a genus with tremendous synthesis potential of carbohydrate active enzymes and secondary metabolites.</title>
        <authorList>
            <person name="Sorensen T."/>
        </authorList>
    </citation>
    <scope>NUCLEOTIDE SEQUENCE [LARGE SCALE GENOMIC DNA]</scope>
    <source>
        <strain evidence="2 3">CBS 114990</strain>
    </source>
</reference>
<dbReference type="GeneID" id="92048763"/>
<dbReference type="EMBL" id="JAQQWN010000008">
    <property type="protein sequence ID" value="KAK8071185.1"/>
    <property type="molecule type" value="Genomic_DNA"/>
</dbReference>
<keyword evidence="1" id="KW-0472">Membrane</keyword>